<evidence type="ECO:0000313" key="8">
    <source>
        <dbReference type="EMBL" id="KRG22771.1"/>
    </source>
</evidence>
<comment type="caution">
    <text evidence="8">The sequence shown here is derived from an EMBL/GenBank/DDBJ whole genome shotgun (WGS) entry which is preliminary data.</text>
</comment>
<feature type="transmembrane region" description="Helical" evidence="6">
    <location>
        <begin position="252"/>
        <end position="272"/>
    </location>
</feature>
<keyword evidence="5 6" id="KW-0472">Membrane</keyword>
<evidence type="ECO:0000256" key="4">
    <source>
        <dbReference type="ARBA" id="ARBA00022989"/>
    </source>
</evidence>
<dbReference type="AlphaFoldDB" id="A0A0Q9Z2U4"/>
<evidence type="ECO:0000256" key="2">
    <source>
        <dbReference type="ARBA" id="ARBA00022475"/>
    </source>
</evidence>
<keyword evidence="3 6" id="KW-0812">Transmembrane</keyword>
<gene>
    <name evidence="8" type="primary">yddG</name>
    <name evidence="8" type="ORF">HT99x_00312</name>
</gene>
<feature type="transmembrane region" description="Helical" evidence="6">
    <location>
        <begin position="21"/>
        <end position="39"/>
    </location>
</feature>
<protein>
    <submittedName>
        <fullName evidence="8">Aromatic amino acid exporter YddG</fullName>
    </submittedName>
</protein>
<organism evidence="8">
    <name type="scientific">Candidatus Berkiella aquae</name>
    <dbReference type="NCBI Taxonomy" id="295108"/>
    <lineage>
        <taxon>Bacteria</taxon>
        <taxon>Pseudomonadati</taxon>
        <taxon>Pseudomonadota</taxon>
        <taxon>Gammaproteobacteria</taxon>
        <taxon>Candidatus Berkiellales</taxon>
        <taxon>Candidatus Berkiellaceae</taxon>
        <taxon>Candidatus Berkiella</taxon>
    </lineage>
</organism>
<feature type="transmembrane region" description="Helical" evidence="6">
    <location>
        <begin position="45"/>
        <end position="67"/>
    </location>
</feature>
<name>A0A0Q9Z2U4_9GAMM</name>
<dbReference type="STRING" id="295108.HT99x_00312"/>
<feature type="transmembrane region" description="Helical" evidence="6">
    <location>
        <begin position="79"/>
        <end position="100"/>
    </location>
</feature>
<evidence type="ECO:0000256" key="6">
    <source>
        <dbReference type="SAM" id="Phobius"/>
    </source>
</evidence>
<reference evidence="8" key="1">
    <citation type="submission" date="2015-09" db="EMBL/GenBank/DDBJ databases">
        <title>Draft Genome Sequences of Two Novel Amoeba-resistant Intranuclear Bacteria, Candidatus Berkiella cookevillensis and Candidatus Berkiella aquae.</title>
        <authorList>
            <person name="Mehari Y.T."/>
            <person name="Arivett B.A."/>
            <person name="Farone A.L."/>
            <person name="Gunderson J.H."/>
            <person name="Farone M.B."/>
        </authorList>
    </citation>
    <scope>NUCLEOTIDE SEQUENCE [LARGE SCALE GENOMIC DNA]</scope>
    <source>
        <strain evidence="8">HT99</strain>
    </source>
</reference>
<proteinExistence type="predicted"/>
<evidence type="ECO:0000256" key="5">
    <source>
        <dbReference type="ARBA" id="ARBA00023136"/>
    </source>
</evidence>
<dbReference type="InterPro" id="IPR050638">
    <property type="entry name" value="AA-Vitamin_Transporters"/>
</dbReference>
<accession>A0A0Q9Z2U4</accession>
<evidence type="ECO:0000256" key="1">
    <source>
        <dbReference type="ARBA" id="ARBA00004651"/>
    </source>
</evidence>
<dbReference type="EMBL" id="LKAJ01000001">
    <property type="protein sequence ID" value="KRG22771.1"/>
    <property type="molecule type" value="Genomic_DNA"/>
</dbReference>
<dbReference type="InterPro" id="IPR000620">
    <property type="entry name" value="EamA_dom"/>
</dbReference>
<feature type="transmembrane region" description="Helical" evidence="6">
    <location>
        <begin position="136"/>
        <end position="153"/>
    </location>
</feature>
<dbReference type="GO" id="GO:0005886">
    <property type="term" value="C:plasma membrane"/>
    <property type="evidence" value="ECO:0007669"/>
    <property type="project" value="UniProtKB-SubCell"/>
</dbReference>
<dbReference type="Pfam" id="PF00892">
    <property type="entry name" value="EamA"/>
    <property type="match status" value="2"/>
</dbReference>
<feature type="domain" description="EamA" evidence="7">
    <location>
        <begin position="166"/>
        <end position="296"/>
    </location>
</feature>
<feature type="transmembrane region" description="Helical" evidence="6">
    <location>
        <begin position="226"/>
        <end position="243"/>
    </location>
</feature>
<comment type="subcellular location">
    <subcellularLocation>
        <location evidence="1">Cell membrane</location>
        <topology evidence="1">Multi-pass membrane protein</topology>
    </subcellularLocation>
</comment>
<keyword evidence="4 6" id="KW-1133">Transmembrane helix</keyword>
<sequence length="326" mass="36181">MYSNALVREDTTLHDLTVKRATYMGLGALIMWTVEPLLISEVNGLPIFEVLAIIFFSSFALTALRLTKRRAWHTVLKQPAFIWLAGLTGICLSDFAYIYGAQYAPIAHVDLIDYLWPCLVVAFTSMLPKERFTPQHIIGALLGLLGIYVLVHHEISLNGFNFNYFIGYLLALFGAVLWGGYSAFSRYFKKVPTEMIGMYCGLGALLCLGLHLKFETFVTPTWTQGSLAVVTGISGAGIAYQLWDYGVKYGDVYLLSTITYVARIAAMALLVMFGKEPLTWSLVIACSLASIGVFISGMDTKSFKQLCGRFSFMRSSQLSTQPEMPV</sequence>
<feature type="domain" description="EamA" evidence="7">
    <location>
        <begin position="23"/>
        <end position="151"/>
    </location>
</feature>
<feature type="transmembrane region" description="Helical" evidence="6">
    <location>
        <begin position="278"/>
        <end position="296"/>
    </location>
</feature>
<dbReference type="PANTHER" id="PTHR32322">
    <property type="entry name" value="INNER MEMBRANE TRANSPORTER"/>
    <property type="match status" value="1"/>
</dbReference>
<feature type="transmembrane region" description="Helical" evidence="6">
    <location>
        <begin position="165"/>
        <end position="184"/>
    </location>
</feature>
<dbReference type="InterPro" id="IPR037185">
    <property type="entry name" value="EmrE-like"/>
</dbReference>
<keyword evidence="2" id="KW-1003">Cell membrane</keyword>
<evidence type="ECO:0000256" key="3">
    <source>
        <dbReference type="ARBA" id="ARBA00022692"/>
    </source>
</evidence>
<dbReference type="SUPFAM" id="SSF103481">
    <property type="entry name" value="Multidrug resistance efflux transporter EmrE"/>
    <property type="match status" value="2"/>
</dbReference>
<feature type="transmembrane region" description="Helical" evidence="6">
    <location>
        <begin position="196"/>
        <end position="214"/>
    </location>
</feature>
<dbReference type="PANTHER" id="PTHR32322:SF18">
    <property type="entry name" value="S-ADENOSYLMETHIONINE_S-ADENOSYLHOMOCYSTEINE TRANSPORTER"/>
    <property type="match status" value="1"/>
</dbReference>
<evidence type="ECO:0000259" key="7">
    <source>
        <dbReference type="Pfam" id="PF00892"/>
    </source>
</evidence>